<reference evidence="1 2" key="1">
    <citation type="submission" date="2019-06" db="EMBL/GenBank/DDBJ databases">
        <title>Sequencing the genomes of 1000 actinobacteria strains.</title>
        <authorList>
            <person name="Klenk H.-P."/>
        </authorList>
    </citation>
    <scope>NUCLEOTIDE SEQUENCE [LARGE SCALE GENOMIC DNA]</scope>
    <source>
        <strain evidence="1 2">DSM 46837</strain>
    </source>
</reference>
<protein>
    <submittedName>
        <fullName evidence="1">Uncharacterized protein</fullName>
    </submittedName>
</protein>
<dbReference type="Proteomes" id="UP000319865">
    <property type="component" value="Unassembled WGS sequence"/>
</dbReference>
<dbReference type="EMBL" id="VFQE01000002">
    <property type="protein sequence ID" value="TQN37441.1"/>
    <property type="molecule type" value="Genomic_DNA"/>
</dbReference>
<organism evidence="1 2">
    <name type="scientific">Blastococcus colisei</name>
    <dbReference type="NCBI Taxonomy" id="1564162"/>
    <lineage>
        <taxon>Bacteria</taxon>
        <taxon>Bacillati</taxon>
        <taxon>Actinomycetota</taxon>
        <taxon>Actinomycetes</taxon>
        <taxon>Geodermatophilales</taxon>
        <taxon>Geodermatophilaceae</taxon>
        <taxon>Blastococcus</taxon>
    </lineage>
</organism>
<name>A0A543P015_9ACTN</name>
<keyword evidence="2" id="KW-1185">Reference proteome</keyword>
<gene>
    <name evidence="1" type="ORF">FHU33_4093</name>
</gene>
<sequence>MKLQVTTTGGKLEKRVDTPVQLGAAAITPISGFHSGDGPPTSLAPSFTDRPVRYTVTWGERRLDR</sequence>
<accession>A0A543P015</accession>
<comment type="caution">
    <text evidence="1">The sequence shown here is derived from an EMBL/GenBank/DDBJ whole genome shotgun (WGS) entry which is preliminary data.</text>
</comment>
<evidence type="ECO:0000313" key="1">
    <source>
        <dbReference type="EMBL" id="TQN37441.1"/>
    </source>
</evidence>
<proteinExistence type="predicted"/>
<evidence type="ECO:0000313" key="2">
    <source>
        <dbReference type="Proteomes" id="UP000319865"/>
    </source>
</evidence>
<dbReference type="AlphaFoldDB" id="A0A543P015"/>